<evidence type="ECO:0000256" key="1">
    <source>
        <dbReference type="ARBA" id="ARBA00009350"/>
    </source>
</evidence>
<proteinExistence type="inferred from homology"/>
<evidence type="ECO:0000256" key="3">
    <source>
        <dbReference type="SAM" id="MobiDB-lite"/>
    </source>
</evidence>
<organism evidence="4 5">
    <name type="scientific">Desulfarculus baarsii (strain ATCC 33931 / DSM 2075 / LMG 7858 / VKM B-1802 / 2st14)</name>
    <dbReference type="NCBI Taxonomy" id="644282"/>
    <lineage>
        <taxon>Bacteria</taxon>
        <taxon>Pseudomonadati</taxon>
        <taxon>Thermodesulfobacteriota</taxon>
        <taxon>Desulfarculia</taxon>
        <taxon>Desulfarculales</taxon>
        <taxon>Desulfarculaceae</taxon>
        <taxon>Desulfarculus</taxon>
    </lineage>
</organism>
<feature type="compositionally biased region" description="Gly residues" evidence="3">
    <location>
        <begin position="110"/>
        <end position="120"/>
    </location>
</feature>
<dbReference type="AlphaFoldDB" id="E1QDR3"/>
<comment type="similarity">
    <text evidence="1 2">Belongs to the UPF0251 family.</text>
</comment>
<evidence type="ECO:0000256" key="2">
    <source>
        <dbReference type="HAMAP-Rule" id="MF_00674"/>
    </source>
</evidence>
<dbReference type="PANTHER" id="PTHR37478">
    <property type="match status" value="1"/>
</dbReference>
<dbReference type="Pfam" id="PF02001">
    <property type="entry name" value="DUF134"/>
    <property type="match status" value="1"/>
</dbReference>
<dbReference type="KEGG" id="dbr:Deba_0323"/>
<dbReference type="eggNOG" id="COG1342">
    <property type="taxonomic scope" value="Bacteria"/>
</dbReference>
<dbReference type="RefSeq" id="WP_013257155.1">
    <property type="nucleotide sequence ID" value="NC_014365.1"/>
</dbReference>
<evidence type="ECO:0000313" key="4">
    <source>
        <dbReference type="EMBL" id="ADK83699.1"/>
    </source>
</evidence>
<dbReference type="InterPro" id="IPR002852">
    <property type="entry name" value="UPF0251"/>
</dbReference>
<protein>
    <recommendedName>
        <fullName evidence="2">UPF0251 protein Deba_0323</fullName>
    </recommendedName>
</protein>
<dbReference type="OrthoDB" id="280278at2"/>
<sequence>MSPRPRKYRTIAQHPVATFYKPQGAPLGALQSATLSVEGLEALRLADAEGQDQASAARAMDVSPATFCRILAEARAVVARALSNGWAIRIEGGAYRLAEAAAPGAQERPWGGGRGGGRGRGLGRRRGWADDAPPDQTPTDKED</sequence>
<gene>
    <name evidence="4" type="ordered locus">Deba_0323</name>
</gene>
<dbReference type="Proteomes" id="UP000009047">
    <property type="component" value="Chromosome"/>
</dbReference>
<dbReference type="STRING" id="644282.Deba_0323"/>
<accession>E1QDR3</accession>
<feature type="region of interest" description="Disordered" evidence="3">
    <location>
        <begin position="100"/>
        <end position="143"/>
    </location>
</feature>
<dbReference type="EMBL" id="CP002085">
    <property type="protein sequence ID" value="ADK83699.1"/>
    <property type="molecule type" value="Genomic_DNA"/>
</dbReference>
<dbReference type="PANTHER" id="PTHR37478:SF2">
    <property type="entry name" value="UPF0251 PROTEIN TK0562"/>
    <property type="match status" value="1"/>
</dbReference>
<name>E1QDR3_DESB2</name>
<dbReference type="HAMAP" id="MF_00674">
    <property type="entry name" value="UPF0251"/>
    <property type="match status" value="1"/>
</dbReference>
<reference evidence="4 5" key="1">
    <citation type="journal article" date="2010" name="Stand. Genomic Sci.">
        <title>Complete genome sequence of Desulfarculus baarsii type strain (2st14).</title>
        <authorList>
            <person name="Sun H."/>
            <person name="Spring S."/>
            <person name="Lapidus A."/>
            <person name="Davenport K."/>
            <person name="Del Rio T.G."/>
            <person name="Tice H."/>
            <person name="Nolan M."/>
            <person name="Copeland A."/>
            <person name="Cheng J.F."/>
            <person name="Lucas S."/>
            <person name="Tapia R."/>
            <person name="Goodwin L."/>
            <person name="Pitluck S."/>
            <person name="Ivanova N."/>
            <person name="Pagani I."/>
            <person name="Mavromatis K."/>
            <person name="Ovchinnikova G."/>
            <person name="Pati A."/>
            <person name="Chen A."/>
            <person name="Palaniappan K."/>
            <person name="Hauser L."/>
            <person name="Chang Y.J."/>
            <person name="Jeffries C.D."/>
            <person name="Detter J.C."/>
            <person name="Han C."/>
            <person name="Rohde M."/>
            <person name="Brambilla E."/>
            <person name="Goker M."/>
            <person name="Woyke T."/>
            <person name="Bristow J."/>
            <person name="Eisen J.A."/>
            <person name="Markowitz V."/>
            <person name="Hugenholtz P."/>
            <person name="Kyrpides N.C."/>
            <person name="Klenk H.P."/>
            <person name="Land M."/>
        </authorList>
    </citation>
    <scope>NUCLEOTIDE SEQUENCE [LARGE SCALE GENOMIC DNA]</scope>
    <source>
        <strain evidence="5">ATCC 33931 / DSM 2075 / LMG 7858 / VKM B-1802 / 2st14</strain>
    </source>
</reference>
<keyword evidence="5" id="KW-1185">Reference proteome</keyword>
<dbReference type="HOGENOM" id="CLU_094511_1_0_7"/>
<evidence type="ECO:0000313" key="5">
    <source>
        <dbReference type="Proteomes" id="UP000009047"/>
    </source>
</evidence>